<gene>
    <name evidence="1" type="ORF">SARC_13462</name>
</gene>
<name>A0A0L0FB40_9EUKA</name>
<accession>A0A0L0FB40</accession>
<evidence type="ECO:0000313" key="2">
    <source>
        <dbReference type="Proteomes" id="UP000054560"/>
    </source>
</evidence>
<feature type="non-terminal residue" evidence="1">
    <location>
        <position position="109"/>
    </location>
</feature>
<proteinExistence type="predicted"/>
<organism evidence="1 2">
    <name type="scientific">Sphaeroforma arctica JP610</name>
    <dbReference type="NCBI Taxonomy" id="667725"/>
    <lineage>
        <taxon>Eukaryota</taxon>
        <taxon>Ichthyosporea</taxon>
        <taxon>Ichthyophonida</taxon>
        <taxon>Sphaeroforma</taxon>
    </lineage>
</organism>
<feature type="non-terminal residue" evidence="1">
    <location>
        <position position="1"/>
    </location>
</feature>
<dbReference type="RefSeq" id="XP_014147882.1">
    <property type="nucleotide sequence ID" value="XM_014292407.1"/>
</dbReference>
<evidence type="ECO:0000313" key="1">
    <source>
        <dbReference type="EMBL" id="KNC73980.1"/>
    </source>
</evidence>
<dbReference type="GeneID" id="25913966"/>
<dbReference type="EMBL" id="KQ244912">
    <property type="protein sequence ID" value="KNC73980.1"/>
    <property type="molecule type" value="Genomic_DNA"/>
</dbReference>
<reference evidence="1 2" key="1">
    <citation type="submission" date="2011-02" db="EMBL/GenBank/DDBJ databases">
        <title>The Genome Sequence of Sphaeroforma arctica JP610.</title>
        <authorList>
            <consortium name="The Broad Institute Genome Sequencing Platform"/>
            <person name="Russ C."/>
            <person name="Cuomo C."/>
            <person name="Young S.K."/>
            <person name="Zeng Q."/>
            <person name="Gargeya S."/>
            <person name="Alvarado L."/>
            <person name="Berlin A."/>
            <person name="Chapman S.B."/>
            <person name="Chen Z."/>
            <person name="Freedman E."/>
            <person name="Gellesch M."/>
            <person name="Goldberg J."/>
            <person name="Griggs A."/>
            <person name="Gujja S."/>
            <person name="Heilman E."/>
            <person name="Heiman D."/>
            <person name="Howarth C."/>
            <person name="Mehta T."/>
            <person name="Neiman D."/>
            <person name="Pearson M."/>
            <person name="Roberts A."/>
            <person name="Saif S."/>
            <person name="Shea T."/>
            <person name="Shenoy N."/>
            <person name="Sisk P."/>
            <person name="Stolte C."/>
            <person name="Sykes S."/>
            <person name="White J."/>
            <person name="Yandava C."/>
            <person name="Burger G."/>
            <person name="Gray M.W."/>
            <person name="Holland P.W.H."/>
            <person name="King N."/>
            <person name="Lang F.B.F."/>
            <person name="Roger A.J."/>
            <person name="Ruiz-Trillo I."/>
            <person name="Haas B."/>
            <person name="Nusbaum C."/>
            <person name="Birren B."/>
        </authorList>
    </citation>
    <scope>NUCLEOTIDE SEQUENCE [LARGE SCALE GENOMIC DNA]</scope>
    <source>
        <strain evidence="1 2">JP610</strain>
    </source>
</reference>
<dbReference type="Proteomes" id="UP000054560">
    <property type="component" value="Unassembled WGS sequence"/>
</dbReference>
<dbReference type="AlphaFoldDB" id="A0A0L0FB40"/>
<protein>
    <submittedName>
        <fullName evidence="1">Uncharacterized protein</fullName>
    </submittedName>
</protein>
<sequence length="109" mass="12400">AHVLPWLIDHYQTWLLQWALACQNDQLAVQMIVTLAVSIVECHSFTAHVAERADLYPYLPLAESSVLDSEYMSQPPTNDGSRSDEERFYLHNARATIARRVTEGKKRSG</sequence>
<keyword evidence="2" id="KW-1185">Reference proteome</keyword>